<dbReference type="Pfam" id="PF08242">
    <property type="entry name" value="Methyltransf_12"/>
    <property type="match status" value="1"/>
</dbReference>
<dbReference type="CDD" id="cd02440">
    <property type="entry name" value="AdoMet_MTases"/>
    <property type="match status" value="1"/>
</dbReference>
<dbReference type="PANTHER" id="PTHR43861">
    <property type="entry name" value="TRANS-ACONITATE 2-METHYLTRANSFERASE-RELATED"/>
    <property type="match status" value="1"/>
</dbReference>
<dbReference type="PANTHER" id="PTHR43861:SF1">
    <property type="entry name" value="TRANS-ACONITATE 2-METHYLTRANSFERASE"/>
    <property type="match status" value="1"/>
</dbReference>
<dbReference type="EMBL" id="OW150024">
    <property type="protein sequence ID" value="CAH2032076.1"/>
    <property type="molecule type" value="Genomic_DNA"/>
</dbReference>
<keyword evidence="3" id="KW-1185">Reference proteome</keyword>
<name>A0ABM9DA92_9BACT</name>
<evidence type="ECO:0000313" key="2">
    <source>
        <dbReference type="EMBL" id="CAH2032076.1"/>
    </source>
</evidence>
<dbReference type="GO" id="GO:0032259">
    <property type="term" value="P:methylation"/>
    <property type="evidence" value="ECO:0007669"/>
    <property type="project" value="UniProtKB-KW"/>
</dbReference>
<dbReference type="RefSeq" id="WP_305732853.1">
    <property type="nucleotide sequence ID" value="NZ_OW150024.1"/>
</dbReference>
<reference evidence="2 3" key="1">
    <citation type="submission" date="2022-03" db="EMBL/GenBank/DDBJ databases">
        <authorList>
            <person name="Koch H."/>
        </authorList>
    </citation>
    <scope>NUCLEOTIDE SEQUENCE [LARGE SCALE GENOMIC DNA]</scope>
    <source>
        <strain evidence="2 3">G1</strain>
    </source>
</reference>
<dbReference type="Proteomes" id="UP001295463">
    <property type="component" value="Chromosome"/>
</dbReference>
<proteinExistence type="predicted"/>
<dbReference type="InterPro" id="IPR029063">
    <property type="entry name" value="SAM-dependent_MTases_sf"/>
</dbReference>
<accession>A0ABM9DA92</accession>
<evidence type="ECO:0000313" key="3">
    <source>
        <dbReference type="Proteomes" id="UP001295463"/>
    </source>
</evidence>
<keyword evidence="2" id="KW-0808">Transferase</keyword>
<organism evidence="2 3">
    <name type="scientific">Trichlorobacter ammonificans</name>
    <dbReference type="NCBI Taxonomy" id="2916410"/>
    <lineage>
        <taxon>Bacteria</taxon>
        <taxon>Pseudomonadati</taxon>
        <taxon>Thermodesulfobacteriota</taxon>
        <taxon>Desulfuromonadia</taxon>
        <taxon>Geobacterales</taxon>
        <taxon>Geobacteraceae</taxon>
        <taxon>Trichlorobacter</taxon>
    </lineage>
</organism>
<evidence type="ECO:0000259" key="1">
    <source>
        <dbReference type="Pfam" id="PF08242"/>
    </source>
</evidence>
<protein>
    <submittedName>
        <fullName evidence="2">Methyltransferase type 12</fullName>
    </submittedName>
</protein>
<feature type="domain" description="Methyltransferase type 12" evidence="1">
    <location>
        <begin position="55"/>
        <end position="146"/>
    </location>
</feature>
<sequence length="370" mass="40221">MNSVQRHYETHPYPHYPLLARIRRCDTYAISLEALWCRFNGAMPPPTARTVLVAGCGSFSPYPFSLANPGCRVTALDLSAASLRRARLHCLLNLRRNVNFLRGDLLDGQLAPGPFGLIDAFGVLHHLPDPGAGLRALATRLAPGGIMRVMLYSHGARTRTEAARRALRRLGVQSLTDLKRLLKGLPEGSSLATAVAEAPDAAFDSGLADAFLHPLVQTFTVAQLETLLAATGLRPLLFAHAGALSDPSDELARLRTLERTRELDSNYLLFLGRDTCGPAQPEAGALVSLNPCLSGILPRIPQPVGRLGHPLPPLNRATRKLLRRCRTPQPWETLSVAERQLARQLAEHLLLLITGTRQAGGEVDRSPAKC</sequence>
<dbReference type="SUPFAM" id="SSF53335">
    <property type="entry name" value="S-adenosyl-L-methionine-dependent methyltransferases"/>
    <property type="match status" value="1"/>
</dbReference>
<gene>
    <name evidence="2" type="ORF">GEAMG1_2240</name>
</gene>
<keyword evidence="2" id="KW-0489">Methyltransferase</keyword>
<dbReference type="Gene3D" id="3.40.50.150">
    <property type="entry name" value="Vaccinia Virus protein VP39"/>
    <property type="match status" value="1"/>
</dbReference>
<dbReference type="InterPro" id="IPR013217">
    <property type="entry name" value="Methyltransf_12"/>
</dbReference>
<dbReference type="GO" id="GO:0008168">
    <property type="term" value="F:methyltransferase activity"/>
    <property type="evidence" value="ECO:0007669"/>
    <property type="project" value="UniProtKB-KW"/>
</dbReference>